<dbReference type="AlphaFoldDB" id="A0A927BS05"/>
<organism evidence="1 2">
    <name type="scientific">Paenibacillus sabuli</name>
    <dbReference type="NCBI Taxonomy" id="2772509"/>
    <lineage>
        <taxon>Bacteria</taxon>
        <taxon>Bacillati</taxon>
        <taxon>Bacillota</taxon>
        <taxon>Bacilli</taxon>
        <taxon>Bacillales</taxon>
        <taxon>Paenibacillaceae</taxon>
        <taxon>Paenibacillus</taxon>
    </lineage>
</organism>
<protein>
    <submittedName>
        <fullName evidence="1">Uncharacterized protein</fullName>
    </submittedName>
</protein>
<evidence type="ECO:0000313" key="2">
    <source>
        <dbReference type="Proteomes" id="UP000621560"/>
    </source>
</evidence>
<comment type="caution">
    <text evidence="1">The sequence shown here is derived from an EMBL/GenBank/DDBJ whole genome shotgun (WGS) entry which is preliminary data.</text>
</comment>
<gene>
    <name evidence="1" type="ORF">IDH44_04595</name>
</gene>
<sequence>MDTAQMKQWCANHMHRYVLAQTKDGYCCDGIVEHIDDEVVCLAVPVGDGGGQWGVRNFFPYPYPGTPFATPPLYPYPYYPRRRFARQVLPLAVLLGLTLLPYY</sequence>
<accession>A0A927BS05</accession>
<name>A0A927BS05_9BACL</name>
<dbReference type="Proteomes" id="UP000621560">
    <property type="component" value="Unassembled WGS sequence"/>
</dbReference>
<dbReference type="EMBL" id="JACXIZ010000011">
    <property type="protein sequence ID" value="MBD2844459.1"/>
    <property type="molecule type" value="Genomic_DNA"/>
</dbReference>
<evidence type="ECO:0000313" key="1">
    <source>
        <dbReference type="EMBL" id="MBD2844459.1"/>
    </source>
</evidence>
<reference evidence="1" key="1">
    <citation type="submission" date="2020-09" db="EMBL/GenBank/DDBJ databases">
        <title>A novel bacterium of genus Paenibacillus, isolated from South China Sea.</title>
        <authorList>
            <person name="Huang H."/>
            <person name="Mo K."/>
            <person name="Hu Y."/>
        </authorList>
    </citation>
    <scope>NUCLEOTIDE SEQUENCE</scope>
    <source>
        <strain evidence="1">IB182496</strain>
    </source>
</reference>
<proteinExistence type="predicted"/>
<keyword evidence="2" id="KW-1185">Reference proteome</keyword>